<gene>
    <name evidence="1" type="ORF">LOD99_2155</name>
</gene>
<dbReference type="PANTHER" id="PTHR46068">
    <property type="entry name" value="PROTEIN CBG27172"/>
    <property type="match status" value="1"/>
</dbReference>
<protein>
    <submittedName>
        <fullName evidence="1">Uncharacterized protein</fullName>
    </submittedName>
</protein>
<dbReference type="GO" id="GO:0003676">
    <property type="term" value="F:nucleic acid binding"/>
    <property type="evidence" value="ECO:0007669"/>
    <property type="project" value="InterPro"/>
</dbReference>
<dbReference type="EMBL" id="JAKMXF010000199">
    <property type="protein sequence ID" value="KAI6655320.1"/>
    <property type="molecule type" value="Genomic_DNA"/>
</dbReference>
<evidence type="ECO:0000313" key="1">
    <source>
        <dbReference type="EMBL" id="KAI6655320.1"/>
    </source>
</evidence>
<dbReference type="Proteomes" id="UP001165289">
    <property type="component" value="Unassembled WGS sequence"/>
</dbReference>
<dbReference type="Gene3D" id="3.30.420.10">
    <property type="entry name" value="Ribonuclease H-like superfamily/Ribonuclease H"/>
    <property type="match status" value="1"/>
</dbReference>
<dbReference type="PANTHER" id="PTHR46068:SF1">
    <property type="entry name" value="TRANSPOSASE IS30-LIKE HTH DOMAIN-CONTAINING PROTEIN"/>
    <property type="match status" value="1"/>
</dbReference>
<evidence type="ECO:0000313" key="2">
    <source>
        <dbReference type="Proteomes" id="UP001165289"/>
    </source>
</evidence>
<sequence length="150" mass="17157">MGKRLVRNKGLLKRHAVYGVNNILFSDKKIFTIEEANNPQNDRIIVTRSQAIPDELYYIGQVQKPQSVMVWAGISVWLKENIPDFIPKDEWPPYSPDLNPMDYSIWSILETKACAKAHTNVESLKVSLRREWAKMPQETLSTAVEASLAD</sequence>
<dbReference type="InterPro" id="IPR036397">
    <property type="entry name" value="RNaseH_sf"/>
</dbReference>
<comment type="caution">
    <text evidence="1">The sequence shown here is derived from an EMBL/GenBank/DDBJ whole genome shotgun (WGS) entry which is preliminary data.</text>
</comment>
<accession>A0AAV7K2N1</accession>
<name>A0AAV7K2N1_9METZ</name>
<keyword evidence="2" id="KW-1185">Reference proteome</keyword>
<dbReference type="AlphaFoldDB" id="A0AAV7K2N1"/>
<proteinExistence type="predicted"/>
<organism evidence="1 2">
    <name type="scientific">Oopsacas minuta</name>
    <dbReference type="NCBI Taxonomy" id="111878"/>
    <lineage>
        <taxon>Eukaryota</taxon>
        <taxon>Metazoa</taxon>
        <taxon>Porifera</taxon>
        <taxon>Hexactinellida</taxon>
        <taxon>Hexasterophora</taxon>
        <taxon>Lyssacinosida</taxon>
        <taxon>Leucopsacidae</taxon>
        <taxon>Oopsacas</taxon>
    </lineage>
</organism>
<reference evidence="1 2" key="1">
    <citation type="journal article" date="2023" name="BMC Biol.">
        <title>The compact genome of the sponge Oopsacas minuta (Hexactinellida) is lacking key metazoan core genes.</title>
        <authorList>
            <person name="Santini S."/>
            <person name="Schenkelaars Q."/>
            <person name="Jourda C."/>
            <person name="Duchesne M."/>
            <person name="Belahbib H."/>
            <person name="Rocher C."/>
            <person name="Selva M."/>
            <person name="Riesgo A."/>
            <person name="Vervoort M."/>
            <person name="Leys S.P."/>
            <person name="Kodjabachian L."/>
            <person name="Le Bivic A."/>
            <person name="Borchiellini C."/>
            <person name="Claverie J.M."/>
            <person name="Renard E."/>
        </authorList>
    </citation>
    <scope>NUCLEOTIDE SEQUENCE [LARGE SCALE GENOMIC DNA]</scope>
    <source>
        <strain evidence="1">SPO-2</strain>
    </source>
</reference>